<keyword evidence="2" id="KW-1185">Reference proteome</keyword>
<dbReference type="AlphaFoldDB" id="A0A1I3NNV3"/>
<protein>
    <submittedName>
        <fullName evidence="1">Uncharacterized protein</fullName>
    </submittedName>
</protein>
<proteinExistence type="predicted"/>
<dbReference type="Proteomes" id="UP000242560">
    <property type="component" value="Unassembled WGS sequence"/>
</dbReference>
<name>A0A1I3NNV3_9FLAO</name>
<dbReference type="EMBL" id="FORQ01000004">
    <property type="protein sequence ID" value="SFJ10842.1"/>
    <property type="molecule type" value="Genomic_DNA"/>
</dbReference>
<evidence type="ECO:0000313" key="2">
    <source>
        <dbReference type="Proteomes" id="UP000242560"/>
    </source>
</evidence>
<reference evidence="2" key="1">
    <citation type="submission" date="2016-10" db="EMBL/GenBank/DDBJ databases">
        <authorList>
            <person name="Varghese N."/>
            <person name="Submissions S."/>
        </authorList>
    </citation>
    <scope>NUCLEOTIDE SEQUENCE [LARGE SCALE GENOMIC DNA]</scope>
    <source>
        <strain evidence="2">DSM 22251</strain>
    </source>
</reference>
<dbReference type="RefSeq" id="WP_089820324.1">
    <property type="nucleotide sequence ID" value="NZ_FORQ01000004.1"/>
</dbReference>
<accession>A0A1I3NNV3</accession>
<evidence type="ECO:0000313" key="1">
    <source>
        <dbReference type="EMBL" id="SFJ10842.1"/>
    </source>
</evidence>
<sequence>MEERKYRYSITTLPFNEKLEKKRFGRIKKAISNTESSIKEFSKLIERPNPHVWSGGVFKDNWPSNENWLGSNMIGLDFDTGEQTIEEIYEIFKEFGITPTLYYFTFSDTPGLRKFRIVLFFDEMINDIKIYGKIMNSTEKILKIDTNCKDPARVFYGGDGVTITNPKPIPLQQFIDFLNINITARDNNNTRSIIGYSPNTANLPQSLFYYNKDYPFLAQIDVEGNPSSSTSLVGRTKIDLEAGRDKVKIWDEFLNGEWLYHDQLFPLATNLQYIEGGFKMMKNTMEHFNSIGKTSYTENNFAILPYVKKRRYYPVPIHKFSPYPEDADHYDFISALTNKRGHITVLKQKNKITLQDASEKFKEKFDDVIMEEEINKTHLILVPTAMGKTEYITNVEKSVIALPTHDLKNELKERIKTDFTFSPDSMEFEGQNLQKKLKDYYKKGLATKAMKLIHLVAEGKHQADAGDKISAAVYLYQLDKSNNINVSLLTTHKRIVNSDFNHSTVIFDEDPLTNLVEIQKTSIRDLSSLIQLHDPIKSVVEHLKQVGNGIYCRSSYIIDIDDLADNGDSMTGIQSNVIDFFRCSFFILENEQIHYIVKRGLPTGKKNIILSATLSPYIYEKLYPELNFEIFNISNVEQVGKVIQYTGRSCSRSGLEKYGDEISKEIGDKITITFKGYKDKFINADEQAYFGNCSGYNHLRGKNVVVVGTPHRSNIVYFLLAKLMNVDFDIMNSPMSFQKVRYNDYEFMFNSFENKDLQKIQLSLIESDLIQAVGRARSLRENCIVELYSNFPLDVTTEFHIKKPI</sequence>
<gene>
    <name evidence="1" type="ORF">SAMN05421638_2193</name>
</gene>
<organism evidence="1 2">
    <name type="scientific">Kaistella treverensis</name>
    <dbReference type="NCBI Taxonomy" id="631455"/>
    <lineage>
        <taxon>Bacteria</taxon>
        <taxon>Pseudomonadati</taxon>
        <taxon>Bacteroidota</taxon>
        <taxon>Flavobacteriia</taxon>
        <taxon>Flavobacteriales</taxon>
        <taxon>Weeksellaceae</taxon>
        <taxon>Chryseobacterium group</taxon>
        <taxon>Kaistella</taxon>
    </lineage>
</organism>